<gene>
    <name evidence="3" type="ORF">S7S_00385</name>
</gene>
<dbReference type="RefSeq" id="WP_052269176.1">
    <property type="nucleotide sequence ID" value="NZ_CP004387.1"/>
</dbReference>
<proteinExistence type="predicted"/>
<dbReference type="HOGENOM" id="CLU_094869_2_1_6"/>
<feature type="coiled-coil region" evidence="1">
    <location>
        <begin position="173"/>
        <end position="200"/>
    </location>
</feature>
<keyword evidence="1" id="KW-0175">Coiled coil</keyword>
<feature type="coiled-coil region" evidence="1">
    <location>
        <begin position="82"/>
        <end position="109"/>
    </location>
</feature>
<feature type="signal peptide" evidence="2">
    <location>
        <begin position="1"/>
        <end position="23"/>
    </location>
</feature>
<accession>A0A0B4XHG8</accession>
<evidence type="ECO:0000313" key="3">
    <source>
        <dbReference type="EMBL" id="AJD46501.1"/>
    </source>
</evidence>
<dbReference type="KEGG" id="apac:S7S_00385"/>
<evidence type="ECO:0000256" key="1">
    <source>
        <dbReference type="SAM" id="Coils"/>
    </source>
</evidence>
<reference evidence="3 4" key="1">
    <citation type="journal article" date="2012" name="J. Bacteriol.">
        <title>Genome sequence of an alkane-degrading bacterium, Alcanivorax pacificus type strain W11-5, isolated from deep sea sediment.</title>
        <authorList>
            <person name="Lai Q."/>
            <person name="Shao Z."/>
        </authorList>
    </citation>
    <scope>NUCLEOTIDE SEQUENCE [LARGE SCALE GENOMIC DNA]</scope>
    <source>
        <strain evidence="3 4">W11-5</strain>
    </source>
</reference>
<protein>
    <recommendedName>
        <fullName evidence="5">DUF4124 domain-containing protein</fullName>
    </recommendedName>
</protein>
<feature type="chain" id="PRO_5002097209" description="DUF4124 domain-containing protein" evidence="2">
    <location>
        <begin position="24"/>
        <end position="213"/>
    </location>
</feature>
<name>A0A0B4XHG8_9GAMM</name>
<keyword evidence="2" id="KW-0732">Signal</keyword>
<organism evidence="3 4">
    <name type="scientific">Isoalcanivorax pacificus W11-5</name>
    <dbReference type="NCBI Taxonomy" id="391936"/>
    <lineage>
        <taxon>Bacteria</taxon>
        <taxon>Pseudomonadati</taxon>
        <taxon>Pseudomonadota</taxon>
        <taxon>Gammaproteobacteria</taxon>
        <taxon>Oceanospirillales</taxon>
        <taxon>Alcanivoracaceae</taxon>
        <taxon>Isoalcanivorax</taxon>
    </lineage>
</organism>
<dbReference type="AlphaFoldDB" id="A0A0B4XHG8"/>
<evidence type="ECO:0000256" key="2">
    <source>
        <dbReference type="SAM" id="SignalP"/>
    </source>
</evidence>
<keyword evidence="4" id="KW-1185">Reference proteome</keyword>
<dbReference type="EMBL" id="CP004387">
    <property type="protein sequence ID" value="AJD46501.1"/>
    <property type="molecule type" value="Genomic_DNA"/>
</dbReference>
<evidence type="ECO:0008006" key="5">
    <source>
        <dbReference type="Google" id="ProtNLM"/>
    </source>
</evidence>
<sequence>MMIRLPRVVVFCLALAAPVSVWCAPAPSTGPDVLPPGAVYRYINAQGNMVMTSMLTPEGVQVGYEVVDSQGRVIKTVPPAPSADELAEIREAREQARREQQQAQRDAELMRMYAAPEDAERARDRQISALRLNIDYAKGNITQTRTRLDQEISNAARIERSGRQVPENTALVIDRYTRQISELETDIAHYEQEIIKVRESFEPIIERLRVISR</sequence>
<evidence type="ECO:0000313" key="4">
    <source>
        <dbReference type="Proteomes" id="UP000006764"/>
    </source>
</evidence>
<dbReference type="STRING" id="391936.S7S_00385"/>
<dbReference type="Proteomes" id="UP000006764">
    <property type="component" value="Chromosome"/>
</dbReference>